<evidence type="ECO:0000256" key="1">
    <source>
        <dbReference type="ARBA" id="ARBA00004903"/>
    </source>
</evidence>
<keyword evidence="6" id="KW-0560">Oxidoreductase</keyword>
<dbReference type="EMBL" id="MBFR01000386">
    <property type="protein sequence ID" value="PVU88433.1"/>
    <property type="molecule type" value="Genomic_DNA"/>
</dbReference>
<protein>
    <recommendedName>
        <fullName evidence="3">Dihydrofolate reductase</fullName>
        <ecNumber evidence="2">1.5.1.3</ecNumber>
    </recommendedName>
</protein>
<dbReference type="PRINTS" id="PR00070">
    <property type="entry name" value="DHFR"/>
</dbReference>
<dbReference type="PANTHER" id="PTHR48069">
    <property type="entry name" value="DIHYDROFOLATE REDUCTASE"/>
    <property type="match status" value="1"/>
</dbReference>
<dbReference type="GO" id="GO:0006730">
    <property type="term" value="P:one-carbon metabolic process"/>
    <property type="evidence" value="ECO:0007669"/>
    <property type="project" value="UniProtKB-KW"/>
</dbReference>
<dbReference type="GO" id="GO:0050661">
    <property type="term" value="F:NADP binding"/>
    <property type="evidence" value="ECO:0007669"/>
    <property type="project" value="InterPro"/>
</dbReference>
<evidence type="ECO:0000313" key="9">
    <source>
        <dbReference type="EMBL" id="PVU85370.1"/>
    </source>
</evidence>
<dbReference type="GO" id="GO:0004146">
    <property type="term" value="F:dihydrofolate reductase activity"/>
    <property type="evidence" value="ECO:0007669"/>
    <property type="project" value="UniProtKB-EC"/>
</dbReference>
<comment type="pathway">
    <text evidence="1">Cofactor biosynthesis; tetrahydrofolate biosynthesis; 5,6,7,8-tetrahydrofolate from 7,8-dihydrofolate: step 1/1.</text>
</comment>
<dbReference type="STRING" id="133385.A0A2T9Y7X6"/>
<dbReference type="EC" id="1.5.1.3" evidence="2"/>
<comment type="caution">
    <text evidence="10">The sequence shown here is derived from an EMBL/GenBank/DDBJ whole genome shotgun (WGS) entry which is preliminary data.</text>
</comment>
<evidence type="ECO:0000256" key="3">
    <source>
        <dbReference type="ARBA" id="ARBA00018886"/>
    </source>
</evidence>
<dbReference type="InterPro" id="IPR017925">
    <property type="entry name" value="DHFR_CS"/>
</dbReference>
<proteinExistence type="inferred from homology"/>
<gene>
    <name evidence="10" type="ORF">BB561_005863</name>
    <name evidence="9" type="ORF">BB561_006951</name>
</gene>
<dbReference type="InterPro" id="IPR001796">
    <property type="entry name" value="DHFR_dom"/>
</dbReference>
<dbReference type="PROSITE" id="PS00075">
    <property type="entry name" value="DHFR_1"/>
    <property type="match status" value="1"/>
</dbReference>
<evidence type="ECO:0000313" key="11">
    <source>
        <dbReference type="Proteomes" id="UP000245383"/>
    </source>
</evidence>
<evidence type="ECO:0000256" key="4">
    <source>
        <dbReference type="ARBA" id="ARBA00022563"/>
    </source>
</evidence>
<dbReference type="UniPathway" id="UPA00077">
    <property type="reaction ID" value="UER00158"/>
</dbReference>
<comment type="similarity">
    <text evidence="7">Belongs to the dihydrofolate reductase family.</text>
</comment>
<evidence type="ECO:0000256" key="6">
    <source>
        <dbReference type="ARBA" id="ARBA00023002"/>
    </source>
</evidence>
<dbReference type="EMBL" id="MBFR01000870">
    <property type="protein sequence ID" value="PVU85370.1"/>
    <property type="molecule type" value="Genomic_DNA"/>
</dbReference>
<dbReference type="InterPro" id="IPR024072">
    <property type="entry name" value="DHFR-like_dom_sf"/>
</dbReference>
<evidence type="ECO:0000256" key="2">
    <source>
        <dbReference type="ARBA" id="ARBA00012856"/>
    </source>
</evidence>
<dbReference type="PANTHER" id="PTHR48069:SF3">
    <property type="entry name" value="DIHYDROFOLATE REDUCTASE"/>
    <property type="match status" value="1"/>
</dbReference>
<evidence type="ECO:0000259" key="8">
    <source>
        <dbReference type="PROSITE" id="PS51330"/>
    </source>
</evidence>
<feature type="domain" description="DHFR" evidence="8">
    <location>
        <begin position="6"/>
        <end position="215"/>
    </location>
</feature>
<dbReference type="OrthoDB" id="414698at2759"/>
<name>A0A2T9Y7X6_9FUNG</name>
<dbReference type="InterPro" id="IPR012259">
    <property type="entry name" value="DHFR"/>
</dbReference>
<dbReference type="CDD" id="cd00209">
    <property type="entry name" value="DHFR"/>
    <property type="match status" value="1"/>
</dbReference>
<dbReference type="GO" id="GO:0046655">
    <property type="term" value="P:folic acid metabolic process"/>
    <property type="evidence" value="ECO:0007669"/>
    <property type="project" value="TreeGrafter"/>
</dbReference>
<evidence type="ECO:0000256" key="7">
    <source>
        <dbReference type="RuleBase" id="RU004474"/>
    </source>
</evidence>
<evidence type="ECO:0000256" key="5">
    <source>
        <dbReference type="ARBA" id="ARBA00022857"/>
    </source>
</evidence>
<dbReference type="GO" id="GO:0005739">
    <property type="term" value="C:mitochondrion"/>
    <property type="evidence" value="ECO:0007669"/>
    <property type="project" value="TreeGrafter"/>
</dbReference>
<dbReference type="PROSITE" id="PS51330">
    <property type="entry name" value="DHFR_2"/>
    <property type="match status" value="1"/>
</dbReference>
<keyword evidence="5" id="KW-0521">NADP</keyword>
<sequence length="216" mass="24616">MTLPSPINIVAAIDQNYGIGLDNDIPWYIPEDLVYFNKLTKTGINVPQSDIANSESDNSMSVCIMGRKTWESLPDKYRPLPGRFNIILSSKQNLIDLNNTRYKNVRIASSIKQAISLVHEINQSTTSIKLGSVFIVGGSNIYEQALLEPRYRLFITHVKNPSKKNCTVFFPQFLNRDGINQKHFNDLKSLLYFDIEPGKLVSKSGIEYEFTLYQNF</sequence>
<organism evidence="10 11">
    <name type="scientific">Smittium simulii</name>
    <dbReference type="NCBI Taxonomy" id="133385"/>
    <lineage>
        <taxon>Eukaryota</taxon>
        <taxon>Fungi</taxon>
        <taxon>Fungi incertae sedis</taxon>
        <taxon>Zoopagomycota</taxon>
        <taxon>Kickxellomycotina</taxon>
        <taxon>Harpellomycetes</taxon>
        <taxon>Harpellales</taxon>
        <taxon>Legeriomycetaceae</taxon>
        <taxon>Smittium</taxon>
    </lineage>
</organism>
<dbReference type="Gene3D" id="3.40.430.10">
    <property type="entry name" value="Dihydrofolate Reductase, subunit A"/>
    <property type="match status" value="1"/>
</dbReference>
<evidence type="ECO:0000313" key="10">
    <source>
        <dbReference type="EMBL" id="PVU88433.1"/>
    </source>
</evidence>
<dbReference type="GO" id="GO:0046452">
    <property type="term" value="P:dihydrofolate metabolic process"/>
    <property type="evidence" value="ECO:0007669"/>
    <property type="project" value="TreeGrafter"/>
</dbReference>
<dbReference type="AlphaFoldDB" id="A0A2T9Y7X6"/>
<reference evidence="10 11" key="1">
    <citation type="journal article" date="2018" name="MBio">
        <title>Comparative Genomics Reveals the Core Gene Toolbox for the Fungus-Insect Symbiosis.</title>
        <authorList>
            <person name="Wang Y."/>
            <person name="Stata M."/>
            <person name="Wang W."/>
            <person name="Stajich J.E."/>
            <person name="White M.M."/>
            <person name="Moncalvo J.M."/>
        </authorList>
    </citation>
    <scope>NUCLEOTIDE SEQUENCE [LARGE SCALE GENOMIC DNA]</scope>
    <source>
        <strain evidence="10 11">SWE-8-4</strain>
    </source>
</reference>
<dbReference type="GO" id="GO:0046654">
    <property type="term" value="P:tetrahydrofolate biosynthetic process"/>
    <property type="evidence" value="ECO:0007669"/>
    <property type="project" value="UniProtKB-UniPathway"/>
</dbReference>
<keyword evidence="4" id="KW-0554">One-carbon metabolism</keyword>
<dbReference type="Pfam" id="PF00186">
    <property type="entry name" value="DHFR_1"/>
    <property type="match status" value="2"/>
</dbReference>
<keyword evidence="11" id="KW-1185">Reference proteome</keyword>
<dbReference type="Proteomes" id="UP000245383">
    <property type="component" value="Unassembled WGS sequence"/>
</dbReference>
<dbReference type="SUPFAM" id="SSF53597">
    <property type="entry name" value="Dihydrofolate reductase-like"/>
    <property type="match status" value="1"/>
</dbReference>
<accession>A0A2T9Y7X6</accession>